<accession>A0ABD1SRZ3</accession>
<sequence length="119" mass="13478">MSSWLKEEKERIRRSRKEEMSEAARRSGVGSLVVPSSVLILLSIFMCEGSTSCFHSSPITLEENVTAKNCNINLIQSRITFIIHHSIPSRERIRDRETTDCKKRTRAIVVSENDTSGPT</sequence>
<evidence type="ECO:0000313" key="3">
    <source>
        <dbReference type="Proteomes" id="UP001604336"/>
    </source>
</evidence>
<feature type="region of interest" description="Disordered" evidence="1">
    <location>
        <begin position="1"/>
        <end position="29"/>
    </location>
</feature>
<dbReference type="AlphaFoldDB" id="A0ABD1SRZ3"/>
<gene>
    <name evidence="2" type="ORF">Adt_19107</name>
</gene>
<evidence type="ECO:0000256" key="1">
    <source>
        <dbReference type="SAM" id="MobiDB-lite"/>
    </source>
</evidence>
<evidence type="ECO:0000313" key="2">
    <source>
        <dbReference type="EMBL" id="KAL2503486.1"/>
    </source>
</evidence>
<reference evidence="3" key="1">
    <citation type="submission" date="2024-07" db="EMBL/GenBank/DDBJ databases">
        <title>Two chromosome-level genome assemblies of Korean endemic species Abeliophyllum distichum and Forsythia ovata (Oleaceae).</title>
        <authorList>
            <person name="Jang H."/>
        </authorList>
    </citation>
    <scope>NUCLEOTIDE SEQUENCE [LARGE SCALE GENOMIC DNA]</scope>
</reference>
<dbReference type="EMBL" id="JBFOLK010000006">
    <property type="protein sequence ID" value="KAL2503486.1"/>
    <property type="molecule type" value="Genomic_DNA"/>
</dbReference>
<comment type="caution">
    <text evidence="2">The sequence shown here is derived from an EMBL/GenBank/DDBJ whole genome shotgun (WGS) entry which is preliminary data.</text>
</comment>
<name>A0ABD1SRZ3_9LAMI</name>
<protein>
    <submittedName>
        <fullName evidence="2">Uncharacterized protein</fullName>
    </submittedName>
</protein>
<proteinExistence type="predicted"/>
<organism evidence="2 3">
    <name type="scientific">Abeliophyllum distichum</name>
    <dbReference type="NCBI Taxonomy" id="126358"/>
    <lineage>
        <taxon>Eukaryota</taxon>
        <taxon>Viridiplantae</taxon>
        <taxon>Streptophyta</taxon>
        <taxon>Embryophyta</taxon>
        <taxon>Tracheophyta</taxon>
        <taxon>Spermatophyta</taxon>
        <taxon>Magnoliopsida</taxon>
        <taxon>eudicotyledons</taxon>
        <taxon>Gunneridae</taxon>
        <taxon>Pentapetalae</taxon>
        <taxon>asterids</taxon>
        <taxon>lamiids</taxon>
        <taxon>Lamiales</taxon>
        <taxon>Oleaceae</taxon>
        <taxon>Forsythieae</taxon>
        <taxon>Abeliophyllum</taxon>
    </lineage>
</organism>
<feature type="compositionally biased region" description="Basic and acidic residues" evidence="1">
    <location>
        <begin position="1"/>
        <end position="25"/>
    </location>
</feature>
<keyword evidence="3" id="KW-1185">Reference proteome</keyword>
<dbReference type="Proteomes" id="UP001604336">
    <property type="component" value="Unassembled WGS sequence"/>
</dbReference>